<feature type="domain" description="MD-2-related lipid-recognition" evidence="7">
    <location>
        <begin position="30"/>
        <end position="149"/>
    </location>
</feature>
<comment type="subcellular location">
    <subcellularLocation>
        <location evidence="1">Secreted</location>
    </subcellularLocation>
</comment>
<dbReference type="SUPFAM" id="SSF81296">
    <property type="entry name" value="E set domains"/>
    <property type="match status" value="1"/>
</dbReference>
<dbReference type="FunFam" id="2.60.40.770:FF:000001">
    <property type="entry name" value="NPC intracellular cholesterol transporter 2"/>
    <property type="match status" value="1"/>
</dbReference>
<dbReference type="AlphaFoldDB" id="A0A023FKZ6"/>
<evidence type="ECO:0000256" key="3">
    <source>
        <dbReference type="ARBA" id="ARBA00022525"/>
    </source>
</evidence>
<organism evidence="8">
    <name type="scientific">Amblyomma cajennense</name>
    <name type="common">Cayenne tick</name>
    <name type="synonym">Acarus cajennensis</name>
    <dbReference type="NCBI Taxonomy" id="34607"/>
    <lineage>
        <taxon>Eukaryota</taxon>
        <taxon>Metazoa</taxon>
        <taxon>Ecdysozoa</taxon>
        <taxon>Arthropoda</taxon>
        <taxon>Chelicerata</taxon>
        <taxon>Arachnida</taxon>
        <taxon>Acari</taxon>
        <taxon>Parasitiformes</taxon>
        <taxon>Ixodida</taxon>
        <taxon>Ixodoidea</taxon>
        <taxon>Ixodidae</taxon>
        <taxon>Amblyomminae</taxon>
        <taxon>Amblyomma</taxon>
    </lineage>
</organism>
<evidence type="ECO:0000259" key="7">
    <source>
        <dbReference type="SMART" id="SM00737"/>
    </source>
</evidence>
<dbReference type="PANTHER" id="PTHR11306">
    <property type="entry name" value="NIEMANN PICK TYPE C2 PROTEIN NPC2-RELATED"/>
    <property type="match status" value="1"/>
</dbReference>
<feature type="signal peptide" evidence="6">
    <location>
        <begin position="1"/>
        <end position="23"/>
    </location>
</feature>
<accession>A0A023FKZ6</accession>
<evidence type="ECO:0000256" key="2">
    <source>
        <dbReference type="ARBA" id="ARBA00006370"/>
    </source>
</evidence>
<dbReference type="GO" id="GO:0032367">
    <property type="term" value="P:intracellular cholesterol transport"/>
    <property type="evidence" value="ECO:0007669"/>
    <property type="project" value="InterPro"/>
</dbReference>
<sequence>MADGRCCLFAALLLVVSAGLAAAVFDVVQHEKCGGEFSEIRIEPCPQLPCHFQKGRPLKLQVDFVAAENIQKLEMKLRGELSNGVWLPFPGFRKNACKNNGLTCPLEAGKSYTLESTLNVLSSFPSVDANVEWSMKGDNKTIFCFLVPVKVVE</sequence>
<comment type="similarity">
    <text evidence="2">Belongs to the NPC2 family.</text>
</comment>
<dbReference type="PANTHER" id="PTHR11306:SF7">
    <property type="entry name" value="AGAP002848-PA"/>
    <property type="match status" value="1"/>
</dbReference>
<dbReference type="InterPro" id="IPR039670">
    <property type="entry name" value="NPC2-like"/>
</dbReference>
<dbReference type="CDD" id="cd00916">
    <property type="entry name" value="Npc2_like"/>
    <property type="match status" value="1"/>
</dbReference>
<dbReference type="GO" id="GO:0032934">
    <property type="term" value="F:sterol binding"/>
    <property type="evidence" value="ECO:0007669"/>
    <property type="project" value="InterPro"/>
</dbReference>
<evidence type="ECO:0000256" key="1">
    <source>
        <dbReference type="ARBA" id="ARBA00004613"/>
    </source>
</evidence>
<keyword evidence="3" id="KW-0964">Secreted</keyword>
<dbReference type="InterPro" id="IPR003172">
    <property type="entry name" value="ML_dom"/>
</dbReference>
<dbReference type="SMART" id="SM00737">
    <property type="entry name" value="ML"/>
    <property type="match status" value="1"/>
</dbReference>
<dbReference type="EMBL" id="GBBK01001991">
    <property type="protein sequence ID" value="JAC22491.1"/>
    <property type="molecule type" value="mRNA"/>
</dbReference>
<evidence type="ECO:0000256" key="5">
    <source>
        <dbReference type="ARBA" id="ARBA00023157"/>
    </source>
</evidence>
<reference evidence="8" key="1">
    <citation type="submission" date="2014-03" db="EMBL/GenBank/DDBJ databases">
        <title>The sialotranscriptome of Amblyomma triste, Amblyomma parvum and Amblyomma cajennense ticks, uncovered by 454-based RNA-seq.</title>
        <authorList>
            <person name="Garcia G.R."/>
            <person name="Gardinassi L.G."/>
            <person name="Ribeiro J.M."/>
            <person name="Anatriello E."/>
            <person name="Ferreira B.R."/>
            <person name="Moreira H.N."/>
            <person name="Mafra C."/>
            <person name="Olegario M.M."/>
            <person name="Szabo P.J."/>
            <person name="Miranda-Santos I.K."/>
            <person name="Maruyama S.R."/>
        </authorList>
    </citation>
    <scope>NUCLEOTIDE SEQUENCE</scope>
    <source>
        <strain evidence="8">Uberlandia</strain>
        <tissue evidence="8">Salivary glands</tissue>
    </source>
</reference>
<keyword evidence="5" id="KW-1015">Disulfide bond</keyword>
<dbReference type="InterPro" id="IPR014756">
    <property type="entry name" value="Ig_E-set"/>
</dbReference>
<dbReference type="Gene3D" id="2.60.40.770">
    <property type="match status" value="1"/>
</dbReference>
<protein>
    <submittedName>
        <fullName evidence="8">Putative major epididymal secretory protein he1</fullName>
    </submittedName>
</protein>
<keyword evidence="4 6" id="KW-0732">Signal</keyword>
<dbReference type="InterPro" id="IPR033916">
    <property type="entry name" value="ML_Npc2-like"/>
</dbReference>
<evidence type="ECO:0000313" key="8">
    <source>
        <dbReference type="EMBL" id="JAC22491.1"/>
    </source>
</evidence>
<name>A0A023FKZ6_AMBCJ</name>
<proteinExistence type="evidence at transcript level"/>
<evidence type="ECO:0000256" key="6">
    <source>
        <dbReference type="SAM" id="SignalP"/>
    </source>
</evidence>
<evidence type="ECO:0000256" key="4">
    <source>
        <dbReference type="ARBA" id="ARBA00022729"/>
    </source>
</evidence>
<feature type="chain" id="PRO_5001515027" evidence="6">
    <location>
        <begin position="24"/>
        <end position="153"/>
    </location>
</feature>
<dbReference type="Pfam" id="PF02221">
    <property type="entry name" value="E1_DerP2_DerF2"/>
    <property type="match status" value="1"/>
</dbReference>
<dbReference type="GO" id="GO:0005576">
    <property type="term" value="C:extracellular region"/>
    <property type="evidence" value="ECO:0007669"/>
    <property type="project" value="UniProtKB-SubCell"/>
</dbReference>